<evidence type="ECO:0000313" key="3">
    <source>
        <dbReference type="Proteomes" id="UP000077875"/>
    </source>
</evidence>
<keyword evidence="3" id="KW-1185">Reference proteome</keyword>
<dbReference type="Pfam" id="PF14803">
    <property type="entry name" value="Zn_ribbon_Nudix"/>
    <property type="match status" value="1"/>
</dbReference>
<dbReference type="InterPro" id="IPR000086">
    <property type="entry name" value="NUDIX_hydrolase_dom"/>
</dbReference>
<dbReference type="InterPro" id="IPR029401">
    <property type="entry name" value="Nudix_N"/>
</dbReference>
<dbReference type="PANTHER" id="PTHR43222">
    <property type="entry name" value="NUDIX HYDROLASE 23"/>
    <property type="match status" value="1"/>
</dbReference>
<feature type="domain" description="Nudix hydrolase" evidence="1">
    <location>
        <begin position="35"/>
        <end position="158"/>
    </location>
</feature>
<dbReference type="Gene3D" id="3.90.79.10">
    <property type="entry name" value="Nucleoside Triphosphate Pyrophosphohydrolase"/>
    <property type="match status" value="1"/>
</dbReference>
<dbReference type="InterPro" id="IPR015797">
    <property type="entry name" value="NUDIX_hydrolase-like_dom_sf"/>
</dbReference>
<sequence>MNFCSHCGARVERMVPEGDDRERYVCPNCATVHYQNPRIVAGTLINAGSRVLLCRRAITPRRGYWTLPAGFMENAETTFEAAIRETREEACAEIGGLSLYALFDLPHIDQVYMIFRGELKSGYAPGPESLDVALFEEHEVPWDELSFPTVETTLRYFYTDRRRGEYPLHRETIARPPSGFFSR</sequence>
<proteinExistence type="predicted"/>
<organism evidence="2 3">
    <name type="scientific">Halotalea alkalilenta</name>
    <dbReference type="NCBI Taxonomy" id="376489"/>
    <lineage>
        <taxon>Bacteria</taxon>
        <taxon>Pseudomonadati</taxon>
        <taxon>Pseudomonadota</taxon>
        <taxon>Gammaproteobacteria</taxon>
        <taxon>Oceanospirillales</taxon>
        <taxon>Halomonadaceae</taxon>
        <taxon>Halotalea</taxon>
    </lineage>
</organism>
<dbReference type="RefSeq" id="WP_064123811.1">
    <property type="nucleotide sequence ID" value="NZ_CP015243.1"/>
</dbReference>
<dbReference type="SUPFAM" id="SSF55811">
    <property type="entry name" value="Nudix"/>
    <property type="match status" value="1"/>
</dbReference>
<dbReference type="Gene3D" id="2.20.70.10">
    <property type="match status" value="1"/>
</dbReference>
<dbReference type="EMBL" id="CP015243">
    <property type="protein sequence ID" value="ANF58957.1"/>
    <property type="molecule type" value="Genomic_DNA"/>
</dbReference>
<dbReference type="PROSITE" id="PS51462">
    <property type="entry name" value="NUDIX"/>
    <property type="match status" value="1"/>
</dbReference>
<dbReference type="KEGG" id="haa:A5892_17020"/>
<reference evidence="2 3" key="1">
    <citation type="submission" date="2016-04" db="EMBL/GenBank/DDBJ databases">
        <title>Complete Genome Sequence of Halotalea alkalilenta IHB B 13600.</title>
        <authorList>
            <person name="Swarnkar M.K."/>
            <person name="Sharma A."/>
            <person name="Kaushal K."/>
            <person name="Soni R."/>
            <person name="Rana S."/>
            <person name="Singh A.K."/>
            <person name="Gulati A."/>
        </authorList>
    </citation>
    <scope>NUCLEOTIDE SEQUENCE [LARGE SCALE GENOMIC DNA]</scope>
    <source>
        <strain evidence="2 3">IHB B 13600</strain>
    </source>
</reference>
<dbReference type="CDD" id="cd04511">
    <property type="entry name" value="NUDIX_Hydrolase"/>
    <property type="match status" value="1"/>
</dbReference>
<evidence type="ECO:0000313" key="2">
    <source>
        <dbReference type="EMBL" id="ANF58957.1"/>
    </source>
</evidence>
<dbReference type="Pfam" id="PF00293">
    <property type="entry name" value="NUDIX"/>
    <property type="match status" value="1"/>
</dbReference>
<dbReference type="Proteomes" id="UP000077875">
    <property type="component" value="Chromosome"/>
</dbReference>
<dbReference type="PANTHER" id="PTHR43222:SF2">
    <property type="entry name" value="NUDIX HYDROLASE 23, CHLOROPLASTIC"/>
    <property type="match status" value="1"/>
</dbReference>
<evidence type="ECO:0000259" key="1">
    <source>
        <dbReference type="PROSITE" id="PS51462"/>
    </source>
</evidence>
<protein>
    <submittedName>
        <fullName evidence="2">ADP-ribose pyrophosphatase</fullName>
    </submittedName>
</protein>
<gene>
    <name evidence="2" type="ORF">A5892_17020</name>
</gene>
<dbReference type="STRING" id="376489.A5892_17020"/>
<accession>A0A172YIA3</accession>
<name>A0A172YIA3_9GAMM</name>
<dbReference type="GO" id="GO:0003824">
    <property type="term" value="F:catalytic activity"/>
    <property type="evidence" value="ECO:0007669"/>
    <property type="project" value="UniProtKB-ARBA"/>
</dbReference>
<dbReference type="AlphaFoldDB" id="A0A172YIA3"/>